<organism evidence="2">
    <name type="scientific">mine drainage metagenome</name>
    <dbReference type="NCBI Taxonomy" id="410659"/>
    <lineage>
        <taxon>unclassified sequences</taxon>
        <taxon>metagenomes</taxon>
        <taxon>ecological metagenomes</taxon>
    </lineage>
</organism>
<evidence type="ECO:0000256" key="1">
    <source>
        <dbReference type="SAM" id="Phobius"/>
    </source>
</evidence>
<feature type="non-terminal residue" evidence="2">
    <location>
        <position position="56"/>
    </location>
</feature>
<dbReference type="EMBL" id="AUZX01006261">
    <property type="protein sequence ID" value="EQD64568.1"/>
    <property type="molecule type" value="Genomic_DNA"/>
</dbReference>
<gene>
    <name evidence="2" type="ORF">B1A_08796</name>
</gene>
<dbReference type="AlphaFoldDB" id="T1B7Y2"/>
<comment type="caution">
    <text evidence="2">The sequence shown here is derived from an EMBL/GenBank/DDBJ whole genome shotgun (WGS) entry which is preliminary data.</text>
</comment>
<keyword evidence="1" id="KW-0472">Membrane</keyword>
<proteinExistence type="predicted"/>
<reference evidence="2" key="2">
    <citation type="journal article" date="2014" name="ISME J.">
        <title>Microbial stratification in low pH oxic and suboxic macroscopic growths along an acid mine drainage.</title>
        <authorList>
            <person name="Mendez-Garcia C."/>
            <person name="Mesa V."/>
            <person name="Sprenger R.R."/>
            <person name="Richter M."/>
            <person name="Diez M.S."/>
            <person name="Solano J."/>
            <person name="Bargiela R."/>
            <person name="Golyshina O.V."/>
            <person name="Manteca A."/>
            <person name="Ramos J.L."/>
            <person name="Gallego J.R."/>
            <person name="Llorente I."/>
            <person name="Martins Dos Santos V.A."/>
            <person name="Jensen O.N."/>
            <person name="Pelaez A.I."/>
            <person name="Sanchez J."/>
            <person name="Ferrer M."/>
        </authorList>
    </citation>
    <scope>NUCLEOTIDE SEQUENCE</scope>
</reference>
<name>T1B7Y2_9ZZZZ</name>
<sequence length="56" mass="5921">MAGIGFALRKLSNREDLSSIVSGFILSAIVAAGPWILTTVGLLIVSYSSMGYFARV</sequence>
<protein>
    <submittedName>
        <fullName evidence="2">Uncharacterized protein</fullName>
    </submittedName>
</protein>
<accession>T1B7Y2</accession>
<keyword evidence="1" id="KW-0812">Transmembrane</keyword>
<dbReference type="Pfam" id="PF16933">
    <property type="entry name" value="PelG"/>
    <property type="match status" value="1"/>
</dbReference>
<dbReference type="InterPro" id="IPR031617">
    <property type="entry name" value="PelG"/>
</dbReference>
<keyword evidence="1" id="KW-1133">Transmembrane helix</keyword>
<feature type="transmembrane region" description="Helical" evidence="1">
    <location>
        <begin position="20"/>
        <end position="45"/>
    </location>
</feature>
<reference evidence="2" key="1">
    <citation type="submission" date="2013-08" db="EMBL/GenBank/DDBJ databases">
        <authorList>
            <person name="Mendez C."/>
            <person name="Richter M."/>
            <person name="Ferrer M."/>
            <person name="Sanchez J."/>
        </authorList>
    </citation>
    <scope>NUCLEOTIDE SEQUENCE</scope>
</reference>
<evidence type="ECO:0000313" key="2">
    <source>
        <dbReference type="EMBL" id="EQD64568.1"/>
    </source>
</evidence>